<sequence>MTRLPLSVVPVHPSPSRSSLPESAGLASAPRVEAVQDRHRLGARTPGPPRRWPPFRPVRDSAHSPVAFVPFSSFASPPPSTWCRRVGRGGGSLAVCSFGKLLAGPRQVVAGPHRRSASAPGPGPPRARPALPAAPGHAQARPRPAARICPSLVPRPPPQGALIRPCPVLAVGPPVMLLHLPKAHFRAPSCCSVVPSGARPEHRFPRA</sequence>
<feature type="region of interest" description="Disordered" evidence="1">
    <location>
        <begin position="1"/>
        <end position="55"/>
    </location>
</feature>
<dbReference type="AlphaFoldDB" id="A0A7J8CHR5"/>
<keyword evidence="3" id="KW-1185">Reference proteome</keyword>
<feature type="compositionally biased region" description="Low complexity" evidence="1">
    <location>
        <begin position="128"/>
        <end position="138"/>
    </location>
</feature>
<organism evidence="2 3">
    <name type="scientific">Rousettus aegyptiacus</name>
    <name type="common">Egyptian fruit bat</name>
    <name type="synonym">Pteropus aegyptiacus</name>
    <dbReference type="NCBI Taxonomy" id="9407"/>
    <lineage>
        <taxon>Eukaryota</taxon>
        <taxon>Metazoa</taxon>
        <taxon>Chordata</taxon>
        <taxon>Craniata</taxon>
        <taxon>Vertebrata</taxon>
        <taxon>Euteleostomi</taxon>
        <taxon>Mammalia</taxon>
        <taxon>Eutheria</taxon>
        <taxon>Laurasiatheria</taxon>
        <taxon>Chiroptera</taxon>
        <taxon>Yinpterochiroptera</taxon>
        <taxon>Pteropodoidea</taxon>
        <taxon>Pteropodidae</taxon>
        <taxon>Rousettinae</taxon>
        <taxon>Rousettus</taxon>
    </lineage>
</organism>
<evidence type="ECO:0000256" key="1">
    <source>
        <dbReference type="SAM" id="MobiDB-lite"/>
    </source>
</evidence>
<feature type="compositionally biased region" description="Low complexity" evidence="1">
    <location>
        <begin position="1"/>
        <end position="21"/>
    </location>
</feature>
<comment type="caution">
    <text evidence="2">The sequence shown here is derived from an EMBL/GenBank/DDBJ whole genome shotgun (WGS) entry which is preliminary data.</text>
</comment>
<proteinExistence type="predicted"/>
<dbReference type="EMBL" id="JACASE010000014">
    <property type="protein sequence ID" value="KAF6410378.1"/>
    <property type="molecule type" value="Genomic_DNA"/>
</dbReference>
<feature type="compositionally biased region" description="Pro residues" evidence="1">
    <location>
        <begin position="46"/>
        <end position="55"/>
    </location>
</feature>
<accession>A0A7J8CHR5</accession>
<gene>
    <name evidence="2" type="ORF">HJG63_008942</name>
</gene>
<name>A0A7J8CHR5_ROUAE</name>
<reference evidence="2 3" key="1">
    <citation type="journal article" date="2020" name="Nature">
        <title>Six reference-quality genomes reveal evolution of bat adaptations.</title>
        <authorList>
            <person name="Jebb D."/>
            <person name="Huang Z."/>
            <person name="Pippel M."/>
            <person name="Hughes G.M."/>
            <person name="Lavrichenko K."/>
            <person name="Devanna P."/>
            <person name="Winkler S."/>
            <person name="Jermiin L.S."/>
            <person name="Skirmuntt E.C."/>
            <person name="Katzourakis A."/>
            <person name="Burkitt-Gray L."/>
            <person name="Ray D.A."/>
            <person name="Sullivan K.A.M."/>
            <person name="Roscito J.G."/>
            <person name="Kirilenko B.M."/>
            <person name="Davalos L.M."/>
            <person name="Corthals A.P."/>
            <person name="Power M.L."/>
            <person name="Jones G."/>
            <person name="Ransome R.D."/>
            <person name="Dechmann D.K.N."/>
            <person name="Locatelli A.G."/>
            <person name="Puechmaille S.J."/>
            <person name="Fedrigo O."/>
            <person name="Jarvis E.D."/>
            <person name="Hiller M."/>
            <person name="Vernes S.C."/>
            <person name="Myers E.W."/>
            <person name="Teeling E.C."/>
        </authorList>
    </citation>
    <scope>NUCLEOTIDE SEQUENCE [LARGE SCALE GENOMIC DNA]</scope>
    <source>
        <strain evidence="2">MRouAeg1</strain>
        <tissue evidence="2">Muscle</tissue>
    </source>
</reference>
<protein>
    <submittedName>
        <fullName evidence="2">Uncharacterized protein</fullName>
    </submittedName>
</protein>
<dbReference type="Proteomes" id="UP000593571">
    <property type="component" value="Unassembled WGS sequence"/>
</dbReference>
<evidence type="ECO:0000313" key="2">
    <source>
        <dbReference type="EMBL" id="KAF6410378.1"/>
    </source>
</evidence>
<evidence type="ECO:0000313" key="3">
    <source>
        <dbReference type="Proteomes" id="UP000593571"/>
    </source>
</evidence>
<feature type="region of interest" description="Disordered" evidence="1">
    <location>
        <begin position="110"/>
        <end position="144"/>
    </location>
</feature>